<evidence type="ECO:0000313" key="4">
    <source>
        <dbReference type="Proteomes" id="UP001431209"/>
    </source>
</evidence>
<dbReference type="GO" id="GO:0003723">
    <property type="term" value="F:RNA binding"/>
    <property type="evidence" value="ECO:0007669"/>
    <property type="project" value="InterPro"/>
</dbReference>
<evidence type="ECO:0000256" key="1">
    <source>
        <dbReference type="SAM" id="MobiDB-lite"/>
    </source>
</evidence>
<organism evidence="3 4">
    <name type="scientific">Acrasis kona</name>
    <dbReference type="NCBI Taxonomy" id="1008807"/>
    <lineage>
        <taxon>Eukaryota</taxon>
        <taxon>Discoba</taxon>
        <taxon>Heterolobosea</taxon>
        <taxon>Tetramitia</taxon>
        <taxon>Eutetramitia</taxon>
        <taxon>Acrasidae</taxon>
        <taxon>Acrasis</taxon>
    </lineage>
</organism>
<dbReference type="SMART" id="SM00955">
    <property type="entry name" value="RNB"/>
    <property type="match status" value="1"/>
</dbReference>
<accession>A0AAW2YVE9</accession>
<dbReference type="GO" id="GO:0000175">
    <property type="term" value="F:3'-5'-RNA exonuclease activity"/>
    <property type="evidence" value="ECO:0007669"/>
    <property type="project" value="TreeGrafter"/>
</dbReference>
<dbReference type="EMBL" id="JAOPGA020000687">
    <property type="protein sequence ID" value="KAL0480765.1"/>
    <property type="molecule type" value="Genomic_DNA"/>
</dbReference>
<dbReference type="GO" id="GO:0006402">
    <property type="term" value="P:mRNA catabolic process"/>
    <property type="evidence" value="ECO:0007669"/>
    <property type="project" value="TreeGrafter"/>
</dbReference>
<sequence>MKEDLKNEQDRYRWMIPVDKAYPKMMVFYEEFMRTFHEKGSDLEDLVFVCEINHPWKLTQHSPKCRIVGTLGLRKDMWSQKRAILLQQVPVLWNDVIEKQSKQKQNKIGFDRDEESSEPTDIDISHDLSEYKDYRSTRIFTIDPTTSRDLDDALSITKINQHEYLIGVYIADVDKFIKEGDANDLEARKRGTSVYMIDSVEHMLDPSLSQNLASLHAGVTRYSLCVEFTMNDVGDILGVNSDNNGNVGKFTRVLINSCCRLDYEQAQLIITGQDHTATMPKVHSPFDFDQIKNDVLQMNALAQTLRKKRRQGNSLFLSNREMRFRMDSIYEGGTGYPVEFAHEEHNESHQLVEEFMLMANQLAARALVNHYPDDALLRNHTTPDREKWTNTISKITHALVDTYDLDRQEPIVKNIFEQCDSTFAGGQQPVQSVMNDVVRIAERFGPQVKQTAQHSLMREMQLAKYVRCKDAESTMHFALNMIHYTHFTSPIRRYADVIVHRMLLQMLRDQKSGNRGQLELSDLKLSDLADHLNDQAYRAKTAQETAQRAYLSFYLIPLLRHNVERIEAVVVSLGRRSFTCYVPKYCIEINVQIMGKFEPEPDMITSRDKNNVVQLLTGDLPQQQPQQEEEAVRVEEVTLSWHNNVRPDITLSVMKKVFLDLDVNYDIMPYDVYAYAVWDVNVPSKIKVAERSQTVAEDPLQTLLDKRAEDAARVEVENRRVARREREEKEKEEGGADHRPRLRGARGSSSSRGGRGGSSFFRGGRGSRDKQ</sequence>
<feature type="domain" description="RNB" evidence="2">
    <location>
        <begin position="131"/>
        <end position="509"/>
    </location>
</feature>
<dbReference type="PANTHER" id="PTHR23355:SF9">
    <property type="entry name" value="DIS3-LIKE EXONUCLEASE 2"/>
    <property type="match status" value="1"/>
</dbReference>
<dbReference type="Pfam" id="PF00773">
    <property type="entry name" value="RNB"/>
    <property type="match status" value="1"/>
</dbReference>
<dbReference type="Gene3D" id="2.40.50.700">
    <property type="match status" value="1"/>
</dbReference>
<protein>
    <recommendedName>
        <fullName evidence="2">RNB domain-containing protein</fullName>
    </recommendedName>
</protein>
<dbReference type="Pfam" id="PF17849">
    <property type="entry name" value="OB_Dis3"/>
    <property type="match status" value="1"/>
</dbReference>
<comment type="caution">
    <text evidence="3">The sequence shown here is derived from an EMBL/GenBank/DDBJ whole genome shotgun (WGS) entry which is preliminary data.</text>
</comment>
<dbReference type="InterPro" id="IPR012340">
    <property type="entry name" value="NA-bd_OB-fold"/>
</dbReference>
<evidence type="ECO:0000313" key="3">
    <source>
        <dbReference type="EMBL" id="KAL0480765.1"/>
    </source>
</evidence>
<name>A0AAW2YVE9_9EUKA</name>
<keyword evidence="4" id="KW-1185">Reference proteome</keyword>
<proteinExistence type="predicted"/>
<dbReference type="AlphaFoldDB" id="A0AAW2YVE9"/>
<dbReference type="InterPro" id="IPR022966">
    <property type="entry name" value="RNase_II/R_CS"/>
</dbReference>
<dbReference type="PANTHER" id="PTHR23355">
    <property type="entry name" value="RIBONUCLEASE"/>
    <property type="match status" value="1"/>
</dbReference>
<feature type="compositionally biased region" description="Low complexity" evidence="1">
    <location>
        <begin position="745"/>
        <end position="762"/>
    </location>
</feature>
<dbReference type="SUPFAM" id="SSF50249">
    <property type="entry name" value="Nucleic acid-binding proteins"/>
    <property type="match status" value="1"/>
</dbReference>
<dbReference type="InterPro" id="IPR050180">
    <property type="entry name" value="RNR_Ribonuclease"/>
</dbReference>
<dbReference type="InterPro" id="IPR041505">
    <property type="entry name" value="Dis3_CSD2"/>
</dbReference>
<dbReference type="InterPro" id="IPR001900">
    <property type="entry name" value="RNase_II/R"/>
</dbReference>
<dbReference type="PROSITE" id="PS01175">
    <property type="entry name" value="RIBONUCLEASE_II"/>
    <property type="match status" value="1"/>
</dbReference>
<gene>
    <name evidence="3" type="ORF">AKO1_006922</name>
</gene>
<reference evidence="3 4" key="1">
    <citation type="submission" date="2024-03" db="EMBL/GenBank/DDBJ databases">
        <title>The Acrasis kona genome and developmental transcriptomes reveal deep origins of eukaryotic multicellular pathways.</title>
        <authorList>
            <person name="Sheikh S."/>
            <person name="Fu C.-J."/>
            <person name="Brown M.W."/>
            <person name="Baldauf S.L."/>
        </authorList>
    </citation>
    <scope>NUCLEOTIDE SEQUENCE [LARGE SCALE GENOMIC DNA]</scope>
    <source>
        <strain evidence="3 4">ATCC MYA-3509</strain>
    </source>
</reference>
<dbReference type="Proteomes" id="UP001431209">
    <property type="component" value="Unassembled WGS sequence"/>
</dbReference>
<feature type="compositionally biased region" description="Basic and acidic residues" evidence="1">
    <location>
        <begin position="716"/>
        <end position="739"/>
    </location>
</feature>
<feature type="region of interest" description="Disordered" evidence="1">
    <location>
        <begin position="716"/>
        <end position="771"/>
    </location>
</feature>
<dbReference type="GO" id="GO:0000932">
    <property type="term" value="C:P-body"/>
    <property type="evidence" value="ECO:0007669"/>
    <property type="project" value="TreeGrafter"/>
</dbReference>
<evidence type="ECO:0000259" key="2">
    <source>
        <dbReference type="SMART" id="SM00955"/>
    </source>
</evidence>